<gene>
    <name evidence="1" type="ORF">BDR25DRAFT_342858</name>
</gene>
<organism evidence="1 2">
    <name type="scientific">Lindgomyces ingoldianus</name>
    <dbReference type="NCBI Taxonomy" id="673940"/>
    <lineage>
        <taxon>Eukaryota</taxon>
        <taxon>Fungi</taxon>
        <taxon>Dikarya</taxon>
        <taxon>Ascomycota</taxon>
        <taxon>Pezizomycotina</taxon>
        <taxon>Dothideomycetes</taxon>
        <taxon>Pleosporomycetidae</taxon>
        <taxon>Pleosporales</taxon>
        <taxon>Lindgomycetaceae</taxon>
        <taxon>Lindgomyces</taxon>
    </lineage>
</organism>
<evidence type="ECO:0000313" key="1">
    <source>
        <dbReference type="EMBL" id="KAF2471099.1"/>
    </source>
</evidence>
<proteinExistence type="predicted"/>
<dbReference type="Proteomes" id="UP000799755">
    <property type="component" value="Unassembled WGS sequence"/>
</dbReference>
<dbReference type="EMBL" id="MU003506">
    <property type="protein sequence ID" value="KAF2471099.1"/>
    <property type="molecule type" value="Genomic_DNA"/>
</dbReference>
<name>A0ACB6QVR2_9PLEO</name>
<accession>A0ACB6QVR2</accession>
<reference evidence="1" key="1">
    <citation type="journal article" date="2020" name="Stud. Mycol.">
        <title>101 Dothideomycetes genomes: a test case for predicting lifestyles and emergence of pathogens.</title>
        <authorList>
            <person name="Haridas S."/>
            <person name="Albert R."/>
            <person name="Binder M."/>
            <person name="Bloem J."/>
            <person name="Labutti K."/>
            <person name="Salamov A."/>
            <person name="Andreopoulos B."/>
            <person name="Baker S."/>
            <person name="Barry K."/>
            <person name="Bills G."/>
            <person name="Bluhm B."/>
            <person name="Cannon C."/>
            <person name="Castanera R."/>
            <person name="Culley D."/>
            <person name="Daum C."/>
            <person name="Ezra D."/>
            <person name="Gonzalez J."/>
            <person name="Henrissat B."/>
            <person name="Kuo A."/>
            <person name="Liang C."/>
            <person name="Lipzen A."/>
            <person name="Lutzoni F."/>
            <person name="Magnuson J."/>
            <person name="Mondo S."/>
            <person name="Nolan M."/>
            <person name="Ohm R."/>
            <person name="Pangilinan J."/>
            <person name="Park H.-J."/>
            <person name="Ramirez L."/>
            <person name="Alfaro M."/>
            <person name="Sun H."/>
            <person name="Tritt A."/>
            <person name="Yoshinaga Y."/>
            <person name="Zwiers L.-H."/>
            <person name="Turgeon B."/>
            <person name="Goodwin S."/>
            <person name="Spatafora J."/>
            <person name="Crous P."/>
            <person name="Grigoriev I."/>
        </authorList>
    </citation>
    <scope>NUCLEOTIDE SEQUENCE</scope>
    <source>
        <strain evidence="1">ATCC 200398</strain>
    </source>
</reference>
<evidence type="ECO:0000313" key="2">
    <source>
        <dbReference type="Proteomes" id="UP000799755"/>
    </source>
</evidence>
<keyword evidence="2" id="KW-1185">Reference proteome</keyword>
<comment type="caution">
    <text evidence="1">The sequence shown here is derived from an EMBL/GenBank/DDBJ whole genome shotgun (WGS) entry which is preliminary data.</text>
</comment>
<sequence length="603" mass="66310">MLDRDCAPSDFVNYPSPIAYEIPYQSPKPPQNPALKGLALHYLSSLLASLPFLQSFFWHNAGFNTLRKTKELEHVEARYDPTVIPIPKPSDEPIASYTSDLSIRVLPKAAKARFYTCADFHEAYKTGTVAPIDVVEALLPLVRRDVEKRTVHSTAFVHSKVELVKKAAEASTQRYKEGKPLGMLDGVPFAVKDEMDVRGYQRFVGTTHDYNEGKEVETSWCVRKLEEEGCVMLGKLTMHELGLDTTNNNPKWGTPLNPYNSSYYTGGSSGGAGYVIAQGLVPFAIGSDGGGSIRIPSNYCGIYGLKPSHSRVSTAPLLQFANTTVVQGPLAANMTDLEISYRILAQPDPSHPLSRQFDPPKLLSTPRKKILGICKPWFDRADPEVKAVCQAAIDYFVSKLSYQVIDISLPLIHEGQLAHAMTILSECVTAQPSVTNLTAANKILLKVAAQTPARDFLLAQRLRNLLMQHLAHLFTTYPGLIIVTPTTPNAGWAIKPGDLSYGLMDGNMQVRNMEYVWLANFTGIPCISFPIGYVDAKQGDGRVPIGLSGNGEWGCEDALIEFGYDGEAWLNEGFEGGRARPRDWVDVLGRELRSGGRGEEVFG</sequence>
<protein>
    <submittedName>
        <fullName evidence="1">Glutamyl-tRNA amidotransferas-like protein subunit A</fullName>
    </submittedName>
</protein>